<feature type="transmembrane region" description="Helical" evidence="1">
    <location>
        <begin position="198"/>
        <end position="219"/>
    </location>
</feature>
<keyword evidence="3" id="KW-1185">Reference proteome</keyword>
<proteinExistence type="predicted"/>
<name>F4RU55_MELLP</name>
<dbReference type="STRING" id="747676.F4RU55"/>
<dbReference type="GeneID" id="18935273"/>
<reference evidence="3" key="1">
    <citation type="journal article" date="2011" name="Proc. Natl. Acad. Sci. U.S.A.">
        <title>Obligate biotrophy features unraveled by the genomic analysis of rust fungi.</title>
        <authorList>
            <person name="Duplessis S."/>
            <person name="Cuomo C.A."/>
            <person name="Lin Y.-C."/>
            <person name="Aerts A."/>
            <person name="Tisserant E."/>
            <person name="Veneault-Fourrey C."/>
            <person name="Joly D.L."/>
            <person name="Hacquard S."/>
            <person name="Amselem J."/>
            <person name="Cantarel B.L."/>
            <person name="Chiu R."/>
            <person name="Coutinho P.M."/>
            <person name="Feau N."/>
            <person name="Field M."/>
            <person name="Frey P."/>
            <person name="Gelhaye E."/>
            <person name="Goldberg J."/>
            <person name="Grabherr M.G."/>
            <person name="Kodira C.D."/>
            <person name="Kohler A."/>
            <person name="Kuees U."/>
            <person name="Lindquist E.A."/>
            <person name="Lucas S.M."/>
            <person name="Mago R."/>
            <person name="Mauceli E."/>
            <person name="Morin E."/>
            <person name="Murat C."/>
            <person name="Pangilinan J.L."/>
            <person name="Park R."/>
            <person name="Pearson M."/>
            <person name="Quesneville H."/>
            <person name="Rouhier N."/>
            <person name="Sakthikumar S."/>
            <person name="Salamov A.A."/>
            <person name="Schmutz J."/>
            <person name="Selles B."/>
            <person name="Shapiro H."/>
            <person name="Tanguay P."/>
            <person name="Tuskan G.A."/>
            <person name="Henrissat B."/>
            <person name="Van de Peer Y."/>
            <person name="Rouze P."/>
            <person name="Ellis J.G."/>
            <person name="Dodds P.N."/>
            <person name="Schein J.E."/>
            <person name="Zhong S."/>
            <person name="Hamelin R.C."/>
            <person name="Grigoriev I.V."/>
            <person name="Szabo L.J."/>
            <person name="Martin F."/>
        </authorList>
    </citation>
    <scope>NUCLEOTIDE SEQUENCE [LARGE SCALE GENOMIC DNA]</scope>
    <source>
        <strain evidence="3">98AG31 / pathotype 3-4-7</strain>
    </source>
</reference>
<keyword evidence="1" id="KW-1133">Transmembrane helix</keyword>
<evidence type="ECO:0000256" key="1">
    <source>
        <dbReference type="SAM" id="Phobius"/>
    </source>
</evidence>
<evidence type="ECO:0000313" key="3">
    <source>
        <dbReference type="Proteomes" id="UP000001072"/>
    </source>
</evidence>
<dbReference type="AlphaFoldDB" id="F4RU55"/>
<feature type="transmembrane region" description="Helical" evidence="1">
    <location>
        <begin position="115"/>
        <end position="136"/>
    </location>
</feature>
<dbReference type="KEGG" id="mlr:MELLADRAFT_89661"/>
<sequence length="752" mass="83182">MHTSDLRFDLDGPEVCQDLVISPPLCSDSSSKTLIQNESSIIPGKESGECGSRLEEGYLNSYSNATCGTISNESCGNFEPIDWPNLILLTVIMGGSWAFGRYLPEPWANGQSISWARIYVGLIGIIIGTTTGYVLLVRIGKKVYNAVVFSTLIHSDVALNELDRFAEPGPISALQLLRFRFLSDSMSRSKRPYDKRPWSIYILYFLLIVTFSQAGSFLYGRTVLISSITQPQLEKYHLLPVLGGLSAKDIKYAKDMTTSFTDGSKWTVSSLSSLITPSTSNLPFISNKTGTKTSITFTQASSEYFSLNPTTVGPASNLWKAFENQISYNLNSNSNHNLSQDFSLGENLLGQESFGETGLKSVLIEYPLWGSRVSCKTIDEGQIPSQLISRPSSTGSIPDYFMVVANQTIKELLDQVEGDPELVNSNVLFNPTANSSDLTPGQVVIGPWTDDGVALSFQSFMLDNGTTGQGATAIDFILIRLNTSYINSSQSGPLDYEFETTTSLSDSLVGIDGAICITKVSPYLVRAVDSNGLVALKEIISEGNNIDQRITNIHEEIEPELLTTFDNVEDEITSTGKETVFLNAFLNSRNQLKKDNSRDEPYVPNPTLVQMSTINKQSIIPTLAYGKLNSTRTEMVIRSTNSRYFQWYLVGQTRIFGHAYVYRSVAVVKVNILWFTILMITLYFLGLLGILGSPKLPLNLPSQEIRVSTWLSNFSDQVILNNSSSEKIDSIDQSVGNHHHHITIRYRDPKNN</sequence>
<dbReference type="eggNOG" id="ENOG502SJP8">
    <property type="taxonomic scope" value="Eukaryota"/>
</dbReference>
<evidence type="ECO:0000313" key="2">
    <source>
        <dbReference type="EMBL" id="EGG04116.1"/>
    </source>
</evidence>
<gene>
    <name evidence="2" type="ORF">MELLADRAFT_89661</name>
</gene>
<dbReference type="RefSeq" id="XP_007412577.1">
    <property type="nucleotide sequence ID" value="XM_007412515.1"/>
</dbReference>
<dbReference type="EMBL" id="GL883120">
    <property type="protein sequence ID" value="EGG04116.1"/>
    <property type="molecule type" value="Genomic_DNA"/>
</dbReference>
<feature type="transmembrane region" description="Helical" evidence="1">
    <location>
        <begin position="86"/>
        <end position="103"/>
    </location>
</feature>
<dbReference type="InParanoid" id="F4RU55"/>
<dbReference type="HOGENOM" id="CLU_017508_0_0_1"/>
<accession>F4RU55</accession>
<keyword evidence="1" id="KW-0812">Transmembrane</keyword>
<protein>
    <submittedName>
        <fullName evidence="2">Uncharacterized protein</fullName>
    </submittedName>
</protein>
<dbReference type="OrthoDB" id="8191639at2759"/>
<feature type="transmembrane region" description="Helical" evidence="1">
    <location>
        <begin position="672"/>
        <end position="691"/>
    </location>
</feature>
<organism evidence="3">
    <name type="scientific">Melampsora larici-populina (strain 98AG31 / pathotype 3-4-7)</name>
    <name type="common">Poplar leaf rust fungus</name>
    <dbReference type="NCBI Taxonomy" id="747676"/>
    <lineage>
        <taxon>Eukaryota</taxon>
        <taxon>Fungi</taxon>
        <taxon>Dikarya</taxon>
        <taxon>Basidiomycota</taxon>
        <taxon>Pucciniomycotina</taxon>
        <taxon>Pucciniomycetes</taxon>
        <taxon>Pucciniales</taxon>
        <taxon>Melampsoraceae</taxon>
        <taxon>Melampsora</taxon>
    </lineage>
</organism>
<dbReference type="VEuPathDB" id="FungiDB:MELLADRAFT_89661"/>
<keyword evidence="1" id="KW-0472">Membrane</keyword>
<dbReference type="Proteomes" id="UP000001072">
    <property type="component" value="Unassembled WGS sequence"/>
</dbReference>